<keyword evidence="5 7" id="KW-0472">Membrane</keyword>
<dbReference type="OrthoDB" id="203097at2759"/>
<evidence type="ECO:0000256" key="2">
    <source>
        <dbReference type="ARBA" id="ARBA00006528"/>
    </source>
</evidence>
<keyword evidence="4 7" id="KW-1133">Transmembrane helix</keyword>
<comment type="subcellular location">
    <subcellularLocation>
        <location evidence="1">Membrane</location>
        <topology evidence="1">Multi-pass membrane protein</topology>
    </subcellularLocation>
</comment>
<feature type="transmembrane region" description="Helical" evidence="7">
    <location>
        <begin position="199"/>
        <end position="217"/>
    </location>
</feature>
<organism evidence="8 9">
    <name type="scientific">Seminavis robusta</name>
    <dbReference type="NCBI Taxonomy" id="568900"/>
    <lineage>
        <taxon>Eukaryota</taxon>
        <taxon>Sar</taxon>
        <taxon>Stramenopiles</taxon>
        <taxon>Ochrophyta</taxon>
        <taxon>Bacillariophyta</taxon>
        <taxon>Bacillariophyceae</taxon>
        <taxon>Bacillariophycidae</taxon>
        <taxon>Naviculales</taxon>
        <taxon>Naviculaceae</taxon>
        <taxon>Seminavis</taxon>
    </lineage>
</organism>
<proteinExistence type="inferred from homology"/>
<gene>
    <name evidence="8" type="ORF">SEMRO_91_G047530.1</name>
</gene>
<evidence type="ECO:0000313" key="9">
    <source>
        <dbReference type="Proteomes" id="UP001153069"/>
    </source>
</evidence>
<evidence type="ECO:0000256" key="6">
    <source>
        <dbReference type="SAM" id="MobiDB-lite"/>
    </source>
</evidence>
<dbReference type="EMBL" id="CAICTM010000090">
    <property type="protein sequence ID" value="CAB9500737.1"/>
    <property type="molecule type" value="Genomic_DNA"/>
</dbReference>
<evidence type="ECO:0000256" key="4">
    <source>
        <dbReference type="ARBA" id="ARBA00022989"/>
    </source>
</evidence>
<dbReference type="InterPro" id="IPR002657">
    <property type="entry name" value="BilAc:Na_symport/Acr3"/>
</dbReference>
<feature type="transmembrane region" description="Helical" evidence="7">
    <location>
        <begin position="229"/>
        <end position="250"/>
    </location>
</feature>
<dbReference type="AlphaFoldDB" id="A0A9N8DDE2"/>
<dbReference type="GO" id="GO:0016020">
    <property type="term" value="C:membrane"/>
    <property type="evidence" value="ECO:0007669"/>
    <property type="project" value="UniProtKB-SubCell"/>
</dbReference>
<dbReference type="PANTHER" id="PTHR10361">
    <property type="entry name" value="SODIUM-BILE ACID COTRANSPORTER"/>
    <property type="match status" value="1"/>
</dbReference>
<evidence type="ECO:0000256" key="1">
    <source>
        <dbReference type="ARBA" id="ARBA00004141"/>
    </source>
</evidence>
<feature type="compositionally biased region" description="Basic and acidic residues" evidence="6">
    <location>
        <begin position="391"/>
        <end position="400"/>
    </location>
</feature>
<comment type="similarity">
    <text evidence="2">Belongs to the bile acid:sodium symporter (BASS) (TC 2.A.28) family.</text>
</comment>
<dbReference type="InterPro" id="IPR038770">
    <property type="entry name" value="Na+/solute_symporter_sf"/>
</dbReference>
<dbReference type="GO" id="GO:0008508">
    <property type="term" value="F:bile acid:sodium symporter activity"/>
    <property type="evidence" value="ECO:0007669"/>
    <property type="project" value="TreeGrafter"/>
</dbReference>
<dbReference type="InterPro" id="IPR004710">
    <property type="entry name" value="Bilac:Na_transpt"/>
</dbReference>
<dbReference type="PANTHER" id="PTHR10361:SF28">
    <property type="entry name" value="P3 PROTEIN-RELATED"/>
    <property type="match status" value="1"/>
</dbReference>
<feature type="transmembrane region" description="Helical" evidence="7">
    <location>
        <begin position="86"/>
        <end position="104"/>
    </location>
</feature>
<keyword evidence="3 7" id="KW-0812">Transmembrane</keyword>
<accession>A0A9N8DDE2</accession>
<dbReference type="Proteomes" id="UP001153069">
    <property type="component" value="Unassembled WGS sequence"/>
</dbReference>
<protein>
    <submittedName>
        <fullName evidence="8">Ileal sodium/bile acid cotransporter</fullName>
    </submittedName>
</protein>
<feature type="transmembrane region" description="Helical" evidence="7">
    <location>
        <begin position="262"/>
        <end position="283"/>
    </location>
</feature>
<dbReference type="Pfam" id="PF01758">
    <property type="entry name" value="SBF"/>
    <property type="match status" value="1"/>
</dbReference>
<reference evidence="8" key="1">
    <citation type="submission" date="2020-06" db="EMBL/GenBank/DDBJ databases">
        <authorList>
            <consortium name="Plant Systems Biology data submission"/>
        </authorList>
    </citation>
    <scope>NUCLEOTIDE SEQUENCE</scope>
    <source>
        <strain evidence="8">D6</strain>
    </source>
</reference>
<name>A0A9N8DDE2_9STRA</name>
<evidence type="ECO:0000256" key="3">
    <source>
        <dbReference type="ARBA" id="ARBA00022692"/>
    </source>
</evidence>
<feature type="compositionally biased region" description="Acidic residues" evidence="6">
    <location>
        <begin position="378"/>
        <end position="390"/>
    </location>
</feature>
<feature type="transmembrane region" description="Helical" evidence="7">
    <location>
        <begin position="61"/>
        <end position="80"/>
    </location>
</feature>
<feature type="transmembrane region" description="Helical" evidence="7">
    <location>
        <begin position="166"/>
        <end position="187"/>
    </location>
</feature>
<evidence type="ECO:0000256" key="5">
    <source>
        <dbReference type="ARBA" id="ARBA00023136"/>
    </source>
</evidence>
<feature type="transmembrane region" description="Helical" evidence="7">
    <location>
        <begin position="295"/>
        <end position="314"/>
    </location>
</feature>
<comment type="caution">
    <text evidence="8">The sequence shown here is derived from an EMBL/GenBank/DDBJ whole genome shotgun (WGS) entry which is preliminary data.</text>
</comment>
<sequence>MSLISSRLGYRHLQTVEDEGSSSAVELVLAVGIFLLMVGVGSSCKWTLFRKMLTSPQALKAAAVGVMCQFLLMPVVAYVLTKIFGIESYAAFGVVVAGAMPGGNSSNIYTIWGHGILELSVFMTIVSTVVSFGMTPLWIFIFGTYGIDFDDEYNETTETPLAIDQIAITLAMLIIPLAIGISLNFCTCTNRIRYILEKGIHVLAILFFLAVIVVLLVEYSDSLTQYVTWQIGVAAFIYFPIATGLSYGMTTLLKFPPAARRTVVMEVGIQNLALGFAIGEQVMKYKWQKERSIPFPLLYAIFMYAFATLLVPVFRRQKRVNEEKGIVDHDPNLFLASENNGDEKDDVVIAAELDADDNNKPGSEAASSYNAKGGTTDTETEKDEVLTEEAEDRKQEDVEA</sequence>
<feature type="transmembrane region" description="Helical" evidence="7">
    <location>
        <begin position="27"/>
        <end position="49"/>
    </location>
</feature>
<keyword evidence="9" id="KW-1185">Reference proteome</keyword>
<feature type="region of interest" description="Disordered" evidence="6">
    <location>
        <begin position="348"/>
        <end position="400"/>
    </location>
</feature>
<feature type="transmembrane region" description="Helical" evidence="7">
    <location>
        <begin position="116"/>
        <end position="146"/>
    </location>
</feature>
<evidence type="ECO:0000313" key="8">
    <source>
        <dbReference type="EMBL" id="CAB9500737.1"/>
    </source>
</evidence>
<dbReference type="Gene3D" id="1.20.1530.20">
    <property type="match status" value="1"/>
</dbReference>
<evidence type="ECO:0000256" key="7">
    <source>
        <dbReference type="SAM" id="Phobius"/>
    </source>
</evidence>